<dbReference type="EMBL" id="JBBMFD010000005">
    <property type="protein sequence ID" value="MEQ2440069.1"/>
    <property type="molecule type" value="Genomic_DNA"/>
</dbReference>
<dbReference type="RefSeq" id="WP_349218430.1">
    <property type="nucleotide sequence ID" value="NZ_JBBMFD010000005.1"/>
</dbReference>
<keyword evidence="1" id="KW-0472">Membrane</keyword>
<reference evidence="2 3" key="1">
    <citation type="submission" date="2024-03" db="EMBL/GenBank/DDBJ databases">
        <title>Human intestinal bacterial collection.</title>
        <authorList>
            <person name="Pauvert C."/>
            <person name="Hitch T.C.A."/>
            <person name="Clavel T."/>
        </authorList>
    </citation>
    <scope>NUCLEOTIDE SEQUENCE [LARGE SCALE GENOMIC DNA]</scope>
    <source>
        <strain evidence="2 3">CLA-JM-H44</strain>
    </source>
</reference>
<feature type="transmembrane region" description="Helical" evidence="1">
    <location>
        <begin position="137"/>
        <end position="161"/>
    </location>
</feature>
<dbReference type="PIRSF" id="PIRSF027391">
    <property type="entry name" value="Hpre_diP_synt_I"/>
    <property type="match status" value="1"/>
</dbReference>
<feature type="transmembrane region" description="Helical" evidence="1">
    <location>
        <begin position="79"/>
        <end position="101"/>
    </location>
</feature>
<feature type="transmembrane region" description="Helical" evidence="1">
    <location>
        <begin position="107"/>
        <end position="130"/>
    </location>
</feature>
<evidence type="ECO:0000313" key="3">
    <source>
        <dbReference type="Proteomes" id="UP001489509"/>
    </source>
</evidence>
<evidence type="ECO:0000313" key="2">
    <source>
        <dbReference type="EMBL" id="MEQ2440069.1"/>
    </source>
</evidence>
<dbReference type="Pfam" id="PF07456">
    <property type="entry name" value="Hpre_diP_synt_I"/>
    <property type="match status" value="1"/>
</dbReference>
<keyword evidence="1" id="KW-0812">Transmembrane</keyword>
<name>A0ABV1DZJ9_9FIRM</name>
<comment type="caution">
    <text evidence="2">The sequence shown here is derived from an EMBL/GenBank/DDBJ whole genome shotgun (WGS) entry which is preliminary data.</text>
</comment>
<evidence type="ECO:0000256" key="1">
    <source>
        <dbReference type="SAM" id="Phobius"/>
    </source>
</evidence>
<gene>
    <name evidence="2" type="ORF">WMO26_04435</name>
</gene>
<dbReference type="Gene3D" id="1.10.1760.20">
    <property type="match status" value="1"/>
</dbReference>
<keyword evidence="3" id="KW-1185">Reference proteome</keyword>
<dbReference type="InterPro" id="IPR014535">
    <property type="entry name" value="Hpre_diP_synt_I"/>
</dbReference>
<dbReference type="Proteomes" id="UP001489509">
    <property type="component" value="Unassembled WGS sequence"/>
</dbReference>
<sequence>MERKSRAKQVALLGMLGAVAIVLSWLEGMLGPVPGLPPGAKLGLSNVATMLAASTMGPGSAMAIALLKGLFAGLTRGLTAGLMSLSGGLLSTGVVCLLLWWKRCPLGYIGIGIAGAVCHNLGQLMVSFLLTNAAVFAYLPFLLLFALPAGAVTGLTLYILLPAFSRLRGER</sequence>
<feature type="transmembrane region" description="Helical" evidence="1">
    <location>
        <begin position="7"/>
        <end position="26"/>
    </location>
</feature>
<keyword evidence="1" id="KW-1133">Transmembrane helix</keyword>
<accession>A0ABV1DZJ9</accession>
<protein>
    <submittedName>
        <fullName evidence="2">Gx transporter family protein</fullName>
    </submittedName>
</protein>
<dbReference type="InterPro" id="IPR010898">
    <property type="entry name" value="Hpre_diP_synth_I"/>
</dbReference>
<proteinExistence type="predicted"/>
<organism evidence="2 3">
    <name type="scientific">Solibaculum intestinale</name>
    <dbReference type="NCBI Taxonomy" id="3133165"/>
    <lineage>
        <taxon>Bacteria</taxon>
        <taxon>Bacillati</taxon>
        <taxon>Bacillota</taxon>
        <taxon>Clostridia</taxon>
        <taxon>Eubacteriales</taxon>
        <taxon>Oscillospiraceae</taxon>
        <taxon>Solibaculum</taxon>
    </lineage>
</organism>